<reference evidence="8" key="1">
    <citation type="submission" date="2022-03" db="EMBL/GenBank/DDBJ databases">
        <title>Bacterial whole genome sequence for Hymenobacter sp. DH14.</title>
        <authorList>
            <person name="Le V."/>
        </authorList>
    </citation>
    <scope>NUCLEOTIDE SEQUENCE</scope>
    <source>
        <strain evidence="8">DH14</strain>
    </source>
</reference>
<comment type="pathway">
    <text evidence="2">Glycan biosynthesis; alginate biosynthesis.</text>
</comment>
<evidence type="ECO:0000256" key="5">
    <source>
        <dbReference type="ARBA" id="ARBA00022764"/>
    </source>
</evidence>
<dbReference type="InterPro" id="IPR031811">
    <property type="entry name" value="ALGX/ALGJ_SGNH-like"/>
</dbReference>
<comment type="subcellular location">
    <subcellularLocation>
        <location evidence="1">Periplasm</location>
    </subcellularLocation>
</comment>
<dbReference type="EMBL" id="JALBGC010000004">
    <property type="protein sequence ID" value="MCI1188607.1"/>
    <property type="molecule type" value="Genomic_DNA"/>
</dbReference>
<proteinExistence type="predicted"/>
<name>A0A9X1VGZ9_9BACT</name>
<dbReference type="RefSeq" id="WP_241936875.1">
    <property type="nucleotide sequence ID" value="NZ_JALBGC010000004.1"/>
</dbReference>
<dbReference type="AlphaFoldDB" id="A0A9X1VGZ9"/>
<accession>A0A9X1VGZ9</accession>
<keyword evidence="9" id="KW-1185">Reference proteome</keyword>
<evidence type="ECO:0000256" key="3">
    <source>
        <dbReference type="ARBA" id="ARBA00022679"/>
    </source>
</evidence>
<dbReference type="GO" id="GO:0042121">
    <property type="term" value="P:alginic acid biosynthetic process"/>
    <property type="evidence" value="ECO:0007669"/>
    <property type="project" value="UniProtKB-KW"/>
</dbReference>
<keyword evidence="3" id="KW-0808">Transferase</keyword>
<evidence type="ECO:0000259" key="7">
    <source>
        <dbReference type="Pfam" id="PF16822"/>
    </source>
</evidence>
<evidence type="ECO:0000313" key="9">
    <source>
        <dbReference type="Proteomes" id="UP001139193"/>
    </source>
</evidence>
<keyword evidence="5" id="KW-0574">Periplasm</keyword>
<evidence type="ECO:0000256" key="6">
    <source>
        <dbReference type="ARBA" id="ARBA00022841"/>
    </source>
</evidence>
<evidence type="ECO:0000256" key="1">
    <source>
        <dbReference type="ARBA" id="ARBA00004418"/>
    </source>
</evidence>
<evidence type="ECO:0000313" key="8">
    <source>
        <dbReference type="EMBL" id="MCI1188607.1"/>
    </source>
</evidence>
<feature type="domain" description="AlgX/AlgJ SGNH hydrolase-like" evidence="7">
    <location>
        <begin position="119"/>
        <end position="229"/>
    </location>
</feature>
<organism evidence="8 9">
    <name type="scientific">Hymenobacter cyanobacteriorum</name>
    <dbReference type="NCBI Taxonomy" id="2926463"/>
    <lineage>
        <taxon>Bacteria</taxon>
        <taxon>Pseudomonadati</taxon>
        <taxon>Bacteroidota</taxon>
        <taxon>Cytophagia</taxon>
        <taxon>Cytophagales</taxon>
        <taxon>Hymenobacteraceae</taxon>
        <taxon>Hymenobacter</taxon>
    </lineage>
</organism>
<gene>
    <name evidence="8" type="ORF">MON38_14350</name>
</gene>
<dbReference type="Pfam" id="PF16822">
    <property type="entry name" value="ALGX"/>
    <property type="match status" value="1"/>
</dbReference>
<dbReference type="Proteomes" id="UP001139193">
    <property type="component" value="Unassembled WGS sequence"/>
</dbReference>
<dbReference type="GO" id="GO:0016740">
    <property type="term" value="F:transferase activity"/>
    <property type="evidence" value="ECO:0007669"/>
    <property type="project" value="UniProtKB-KW"/>
</dbReference>
<sequence>MALFIKRLLLMLLLALVLLPALQAKLHFFEEKALAGAFTVAPHAEFSWEALRDNSFQTALEHYLEDRIGFRTYLIRLRNQLSFSLFRAVRSSDLLVGEHGVLFQPGPIESYLGHDLLAEDEVRFRVARLHAVQRDLSRHGVHMVYVLAPGKARFQPEDLPARLRAAPGTITNYDRFVHAMLADSVSLLNLTPVFARWKHTKPYRLFPSGGTHWSGYGATLAADTLLRYLEHIGQVRFPAVRTVAPPHLIYNPDSLKGTDNDLGWTLNLIWPRDVKPLAYRRLAFGPPQPGQTRPSALFVGDSFAWGLMLFSPYMQREFSDDTRFWYYSDAVHLPDSVYHDTGIKASTLDLKQQIESRQFIVLLFTEHNLGGKEYGFTDRVYHLYHPLTPADQAAINRIAQQLVAKASWEEQTKDLDGFKYRAHEQAHDLYERQQYRAALQGQ</sequence>
<keyword evidence="4" id="KW-0732">Signal</keyword>
<evidence type="ECO:0000256" key="4">
    <source>
        <dbReference type="ARBA" id="ARBA00022729"/>
    </source>
</evidence>
<protein>
    <recommendedName>
        <fullName evidence="7">AlgX/AlgJ SGNH hydrolase-like domain-containing protein</fullName>
    </recommendedName>
</protein>
<comment type="caution">
    <text evidence="8">The sequence shown here is derived from an EMBL/GenBank/DDBJ whole genome shotgun (WGS) entry which is preliminary data.</text>
</comment>
<evidence type="ECO:0000256" key="2">
    <source>
        <dbReference type="ARBA" id="ARBA00005182"/>
    </source>
</evidence>
<keyword evidence="6" id="KW-0016">Alginate biosynthesis</keyword>
<dbReference type="GO" id="GO:0042597">
    <property type="term" value="C:periplasmic space"/>
    <property type="evidence" value="ECO:0007669"/>
    <property type="project" value="UniProtKB-SubCell"/>
</dbReference>